<protein>
    <recommendedName>
        <fullName evidence="3">CAAX prenyl protease 2/Lysostaphin resistance protein A-like domain-containing protein</fullName>
    </recommendedName>
</protein>
<keyword evidence="2" id="KW-1133">Transmembrane helix</keyword>
<sequence length="236" mass="27040">MNYLEIAQKNAKQQPILSPHEPSHQTWKTRLTFIWALVLWQVSSALPAIAMNRQGHFELWKIGLFLLLFAACVWLSYIWARKYQLIPQINRRYFQLGKIAGGFGLMFAVGMISALIMALTGTNGTENQEIIDTIGKVLPPLVFVIMTTSAGFFEELIFRVSLFELLFTKWPKLATVLAWALFTAAHSPTDFASFMTYGLMSLVLTGLYAKYRNFYLNMSVHFLWNALGMISFFFLR</sequence>
<feature type="transmembrane region" description="Helical" evidence="2">
    <location>
        <begin position="214"/>
        <end position="235"/>
    </location>
</feature>
<evidence type="ECO:0000259" key="3">
    <source>
        <dbReference type="Pfam" id="PF02517"/>
    </source>
</evidence>
<dbReference type="AlphaFoldDB" id="A0A224XBJ1"/>
<keyword evidence="2" id="KW-0472">Membrane</keyword>
<dbReference type="RefSeq" id="WP_094784115.1">
    <property type="nucleotide sequence ID" value="NZ_BEDT01000001.1"/>
</dbReference>
<comment type="caution">
    <text evidence="4">The sequence shown here is derived from an EMBL/GenBank/DDBJ whole genome shotgun (WGS) entry which is preliminary data.</text>
</comment>
<feature type="transmembrane region" description="Helical" evidence="2">
    <location>
        <begin position="140"/>
        <end position="158"/>
    </location>
</feature>
<name>A0A224XBJ1_9LACT</name>
<gene>
    <name evidence="4" type="ORF">RsY01_646</name>
</gene>
<proteinExistence type="inferred from homology"/>
<dbReference type="GO" id="GO:0005886">
    <property type="term" value="C:plasma membrane"/>
    <property type="evidence" value="ECO:0007669"/>
    <property type="project" value="UniProtKB-SubCell"/>
</dbReference>
<evidence type="ECO:0000313" key="4">
    <source>
        <dbReference type="EMBL" id="GAX47065.1"/>
    </source>
</evidence>
<feature type="transmembrane region" description="Helical" evidence="2">
    <location>
        <begin position="31"/>
        <end position="50"/>
    </location>
</feature>
<evidence type="ECO:0000256" key="2">
    <source>
        <dbReference type="SAM" id="Phobius"/>
    </source>
</evidence>
<accession>A0A224XBJ1</accession>
<dbReference type="EMBL" id="BEDT01000001">
    <property type="protein sequence ID" value="GAX47065.1"/>
    <property type="molecule type" value="Genomic_DNA"/>
</dbReference>
<comment type="similarity">
    <text evidence="1">Belongs to the UPF0177 family.</text>
</comment>
<evidence type="ECO:0000313" key="5">
    <source>
        <dbReference type="Proteomes" id="UP000218689"/>
    </source>
</evidence>
<dbReference type="Pfam" id="PF02517">
    <property type="entry name" value="Rce1-like"/>
    <property type="match status" value="1"/>
</dbReference>
<dbReference type="GO" id="GO:0004175">
    <property type="term" value="F:endopeptidase activity"/>
    <property type="evidence" value="ECO:0007669"/>
    <property type="project" value="UniProtKB-ARBA"/>
</dbReference>
<keyword evidence="5" id="KW-1185">Reference proteome</keyword>
<organism evidence="4 5">
    <name type="scientific">Pseudolactococcus reticulitermitis</name>
    <dbReference type="NCBI Taxonomy" id="2025039"/>
    <lineage>
        <taxon>Bacteria</taxon>
        <taxon>Bacillati</taxon>
        <taxon>Bacillota</taxon>
        <taxon>Bacilli</taxon>
        <taxon>Lactobacillales</taxon>
        <taxon>Streptococcaceae</taxon>
        <taxon>Pseudolactococcus</taxon>
    </lineage>
</organism>
<keyword evidence="2" id="KW-0812">Transmembrane</keyword>
<dbReference type="OrthoDB" id="8607342at2"/>
<feature type="transmembrane region" description="Helical" evidence="2">
    <location>
        <begin position="100"/>
        <end position="120"/>
    </location>
</feature>
<feature type="transmembrane region" description="Helical" evidence="2">
    <location>
        <begin position="62"/>
        <end position="80"/>
    </location>
</feature>
<dbReference type="GO" id="GO:0080120">
    <property type="term" value="P:CAAX-box protein maturation"/>
    <property type="evidence" value="ECO:0007669"/>
    <property type="project" value="UniProtKB-ARBA"/>
</dbReference>
<dbReference type="Proteomes" id="UP000218689">
    <property type="component" value="Unassembled WGS sequence"/>
</dbReference>
<dbReference type="InterPro" id="IPR003675">
    <property type="entry name" value="Rce1/LyrA-like_dom"/>
</dbReference>
<feature type="domain" description="CAAX prenyl protease 2/Lysostaphin resistance protein A-like" evidence="3">
    <location>
        <begin position="139"/>
        <end position="227"/>
    </location>
</feature>
<reference evidence="5" key="1">
    <citation type="submission" date="2017-08" db="EMBL/GenBank/DDBJ databases">
        <title>Draft genome sequence of Lactococcus sp. strain Rs-Y01, isolated from the gut of the lower termite Reticulitermes speratus.</title>
        <authorList>
            <person name="Ohkuma M."/>
            <person name="Yuki M."/>
        </authorList>
    </citation>
    <scope>NUCLEOTIDE SEQUENCE [LARGE SCALE GENOMIC DNA]</scope>
    <source>
        <strain evidence="5">Rs-Y01</strain>
    </source>
</reference>
<evidence type="ECO:0000256" key="1">
    <source>
        <dbReference type="ARBA" id="ARBA00009067"/>
    </source>
</evidence>